<dbReference type="EMBL" id="CP001769">
    <property type="protein sequence ID" value="ADB42401.1"/>
    <property type="molecule type" value="Genomic_DNA"/>
</dbReference>
<dbReference type="Proteomes" id="UP000002028">
    <property type="component" value="Chromosome"/>
</dbReference>
<organism evidence="3 4">
    <name type="scientific">Spirosoma linguale (strain ATCC 33905 / DSM 74 / LMG 10896 / Claus 1)</name>
    <dbReference type="NCBI Taxonomy" id="504472"/>
    <lineage>
        <taxon>Bacteria</taxon>
        <taxon>Pseudomonadati</taxon>
        <taxon>Bacteroidota</taxon>
        <taxon>Cytophagia</taxon>
        <taxon>Cytophagales</taxon>
        <taxon>Cytophagaceae</taxon>
        <taxon>Spirosoma</taxon>
    </lineage>
</organism>
<dbReference type="eggNOG" id="COG4731">
    <property type="taxonomic scope" value="Bacteria"/>
</dbReference>
<feature type="chain" id="PRO_5003035973" description="DUF2147 domain-containing protein" evidence="1">
    <location>
        <begin position="21"/>
        <end position="140"/>
    </location>
</feature>
<dbReference type="PANTHER" id="PTHR36919:SF2">
    <property type="entry name" value="BLL6627 PROTEIN"/>
    <property type="match status" value="1"/>
</dbReference>
<accession>D2QUB9</accession>
<name>D2QUB9_SPILD</name>
<dbReference type="KEGG" id="sli:Slin_6444"/>
<proteinExistence type="predicted"/>
<sequence>MKTQLTTYLLVLTLAVSGYAQTNPSAILGEWLSPKKDSRIFIYKQGAAYFGKIMWGTGGSAKDEKNPNPALRSRDLIGAVILNDFTFDGSDTWQNGTIYDPRDGKTYSCKMTLKDPAHLNIRGYVGVSLFGRTEVWTKEN</sequence>
<dbReference type="RefSeq" id="WP_012930885.1">
    <property type="nucleotide sequence ID" value="NC_013730.1"/>
</dbReference>
<evidence type="ECO:0000256" key="1">
    <source>
        <dbReference type="SAM" id="SignalP"/>
    </source>
</evidence>
<dbReference type="PANTHER" id="PTHR36919">
    <property type="entry name" value="BLR1215 PROTEIN"/>
    <property type="match status" value="1"/>
</dbReference>
<dbReference type="AlphaFoldDB" id="D2QUB9"/>
<gene>
    <name evidence="3" type="ordered locus">Slin_6444</name>
</gene>
<keyword evidence="4" id="KW-1185">Reference proteome</keyword>
<evidence type="ECO:0000313" key="4">
    <source>
        <dbReference type="Proteomes" id="UP000002028"/>
    </source>
</evidence>
<evidence type="ECO:0000313" key="3">
    <source>
        <dbReference type="EMBL" id="ADB42401.1"/>
    </source>
</evidence>
<dbReference type="HOGENOM" id="CLU_108869_2_1_10"/>
<dbReference type="STRING" id="504472.Slin_6444"/>
<protein>
    <recommendedName>
        <fullName evidence="2">DUF2147 domain-containing protein</fullName>
    </recommendedName>
</protein>
<dbReference type="Pfam" id="PF09917">
    <property type="entry name" value="DUF2147"/>
    <property type="match status" value="1"/>
</dbReference>
<evidence type="ECO:0000259" key="2">
    <source>
        <dbReference type="Pfam" id="PF09917"/>
    </source>
</evidence>
<reference evidence="3 4" key="1">
    <citation type="journal article" date="2010" name="Stand. Genomic Sci.">
        <title>Complete genome sequence of Spirosoma linguale type strain (1).</title>
        <authorList>
            <person name="Lail K."/>
            <person name="Sikorski J."/>
            <person name="Saunders E."/>
            <person name="Lapidus A."/>
            <person name="Glavina Del Rio T."/>
            <person name="Copeland A."/>
            <person name="Tice H."/>
            <person name="Cheng J.-F."/>
            <person name="Lucas S."/>
            <person name="Nolan M."/>
            <person name="Bruce D."/>
            <person name="Goodwin L."/>
            <person name="Pitluck S."/>
            <person name="Ivanova N."/>
            <person name="Mavromatis K."/>
            <person name="Ovchinnikova G."/>
            <person name="Pati A."/>
            <person name="Chen A."/>
            <person name="Palaniappan K."/>
            <person name="Land M."/>
            <person name="Hauser L."/>
            <person name="Chang Y.-J."/>
            <person name="Jeffries C.D."/>
            <person name="Chain P."/>
            <person name="Brettin T."/>
            <person name="Detter J.C."/>
            <person name="Schuetze A."/>
            <person name="Rohde M."/>
            <person name="Tindall B.J."/>
            <person name="Goeker M."/>
            <person name="Bristow J."/>
            <person name="Eisen J.A."/>
            <person name="Markowitz V."/>
            <person name="Hugenholtz P."/>
            <person name="Kyrpides N.C."/>
            <person name="Klenk H.-P."/>
            <person name="Chen F."/>
        </authorList>
    </citation>
    <scope>NUCLEOTIDE SEQUENCE [LARGE SCALE GENOMIC DNA]</scope>
    <source>
        <strain evidence="4">ATCC 33905 / DSM 74 / LMG 10896 / Claus 1</strain>
    </source>
</reference>
<feature type="signal peptide" evidence="1">
    <location>
        <begin position="1"/>
        <end position="20"/>
    </location>
</feature>
<feature type="domain" description="DUF2147" evidence="2">
    <location>
        <begin position="29"/>
        <end position="138"/>
    </location>
</feature>
<dbReference type="InterPro" id="IPR019223">
    <property type="entry name" value="DUF2147"/>
</dbReference>
<keyword evidence="1" id="KW-0732">Signal</keyword>
<dbReference type="Gene3D" id="2.40.128.520">
    <property type="match status" value="1"/>
</dbReference>